<dbReference type="PROSITE" id="PS50009">
    <property type="entry name" value="RASGEF_CAT"/>
    <property type="match status" value="1"/>
</dbReference>
<dbReference type="InterPro" id="IPR051853">
    <property type="entry name" value="SH2-Ras-GEF_adapter"/>
</dbReference>
<feature type="region of interest" description="Disordered" evidence="2">
    <location>
        <begin position="1"/>
        <end position="68"/>
    </location>
</feature>
<dbReference type="PANTHER" id="PTHR14247">
    <property type="entry name" value="BREAST CANCER ANTI-ESTROGEN RESISTANCE PROTEIN 3 HOMOLOG-LIKE PROTEIN"/>
    <property type="match status" value="1"/>
</dbReference>
<proteinExistence type="predicted"/>
<evidence type="ECO:0000313" key="4">
    <source>
        <dbReference type="EMBL" id="KAL1123793.1"/>
    </source>
</evidence>
<feature type="domain" description="Ras-GEF" evidence="3">
    <location>
        <begin position="183"/>
        <end position="472"/>
    </location>
</feature>
<reference evidence="4 5" key="1">
    <citation type="submission" date="2024-07" db="EMBL/GenBank/DDBJ databases">
        <title>Chromosome-level genome assembly of the water stick insect Ranatra chinensis (Heteroptera: Nepidae).</title>
        <authorList>
            <person name="Liu X."/>
        </authorList>
    </citation>
    <scope>NUCLEOTIDE SEQUENCE [LARGE SCALE GENOMIC DNA]</scope>
    <source>
        <strain evidence="4">Cailab_2021Rc</strain>
        <tissue evidence="4">Muscle</tissue>
    </source>
</reference>
<dbReference type="Pfam" id="PF00617">
    <property type="entry name" value="RasGEF"/>
    <property type="match status" value="1"/>
</dbReference>
<keyword evidence="1" id="KW-0344">Guanine-nucleotide releasing factor</keyword>
<name>A0ABD0YRH7_9HEMI</name>
<comment type="caution">
    <text evidence="4">The sequence shown here is derived from an EMBL/GenBank/DDBJ whole genome shotgun (WGS) entry which is preliminary data.</text>
</comment>
<protein>
    <recommendedName>
        <fullName evidence="3">Ras-GEF domain-containing protein</fullName>
    </recommendedName>
</protein>
<organism evidence="4 5">
    <name type="scientific">Ranatra chinensis</name>
    <dbReference type="NCBI Taxonomy" id="642074"/>
    <lineage>
        <taxon>Eukaryota</taxon>
        <taxon>Metazoa</taxon>
        <taxon>Ecdysozoa</taxon>
        <taxon>Arthropoda</taxon>
        <taxon>Hexapoda</taxon>
        <taxon>Insecta</taxon>
        <taxon>Pterygota</taxon>
        <taxon>Neoptera</taxon>
        <taxon>Paraneoptera</taxon>
        <taxon>Hemiptera</taxon>
        <taxon>Heteroptera</taxon>
        <taxon>Panheteroptera</taxon>
        <taxon>Nepomorpha</taxon>
        <taxon>Nepidae</taxon>
        <taxon>Ranatrinae</taxon>
        <taxon>Ranatra</taxon>
    </lineage>
</organism>
<accession>A0ABD0YRH7</accession>
<keyword evidence="5" id="KW-1185">Reference proteome</keyword>
<evidence type="ECO:0000256" key="1">
    <source>
        <dbReference type="PROSITE-ProRule" id="PRU00168"/>
    </source>
</evidence>
<gene>
    <name evidence="4" type="ORF">AAG570_001564</name>
</gene>
<dbReference type="SUPFAM" id="SSF48366">
    <property type="entry name" value="Ras GEF"/>
    <property type="match status" value="1"/>
</dbReference>
<dbReference type="EMBL" id="JBFDAA010000011">
    <property type="protein sequence ID" value="KAL1123793.1"/>
    <property type="molecule type" value="Genomic_DNA"/>
</dbReference>
<dbReference type="GO" id="GO:0005085">
    <property type="term" value="F:guanyl-nucleotide exchange factor activity"/>
    <property type="evidence" value="ECO:0007669"/>
    <property type="project" value="UniProtKB-KW"/>
</dbReference>
<evidence type="ECO:0000313" key="5">
    <source>
        <dbReference type="Proteomes" id="UP001558652"/>
    </source>
</evidence>
<dbReference type="SMART" id="SM00147">
    <property type="entry name" value="RasGEF"/>
    <property type="match status" value="1"/>
</dbReference>
<evidence type="ECO:0000256" key="2">
    <source>
        <dbReference type="SAM" id="MobiDB-lite"/>
    </source>
</evidence>
<evidence type="ECO:0000259" key="3">
    <source>
        <dbReference type="PROSITE" id="PS50009"/>
    </source>
</evidence>
<feature type="compositionally biased region" description="Polar residues" evidence="2">
    <location>
        <begin position="12"/>
        <end position="21"/>
    </location>
</feature>
<dbReference type="InterPro" id="IPR036964">
    <property type="entry name" value="RASGEF_cat_dom_sf"/>
</dbReference>
<dbReference type="PANTHER" id="PTHR14247:SF8">
    <property type="entry name" value="RAS-GEF DOMAIN-CONTAINING PROTEIN"/>
    <property type="match status" value="1"/>
</dbReference>
<sequence>MTRSVGPECPTAPTNNFSTHSLPRRPSAGGGVVKVPSSLASSTVPRNIKMSREGSDYVDGPPPKPSMRPLLRVVSYHASGSDSGNGSGDSAQSSAAGGVIIRNPRYYVPRSGIPVSSSSTTLKAYEYDSAIEDTLPHTQEPNLDFPSCYDLENFQTLLLPTLENKPLDPTVLDSVRMRLHDTGSRILANHLTRMDLELTLGVERCRSWDDDVRLGVGSCIELAALPFGHQMRLDLIERTICLKLLVAVTILTCQVESERAETLNKWIQVAIDTKTALGNLFGFNAVMLGLCVPQIQRLTVTWHIMRQKFTDSAFNFEAKLRPTLKSMNECTNPQAPNTTIPHLLPYLLLQDRGLDDMKVPGSSTLPTCIESNCISAWESTAPDFGLGTLFAHLDSARKFTDSVPTYRRNAEIVLGDTKVDDLLLDMFRTEFHLKFLWGSRGASRLTSETNHLYNYAKFDEILTALSRKCEPPQEEYMTASTPAPYNPAIGTSV</sequence>
<dbReference type="InterPro" id="IPR001895">
    <property type="entry name" value="RASGEF_cat_dom"/>
</dbReference>
<dbReference type="AlphaFoldDB" id="A0ABD0YRH7"/>
<dbReference type="InterPro" id="IPR023578">
    <property type="entry name" value="Ras_GEF_dom_sf"/>
</dbReference>
<dbReference type="FunFam" id="1.10.840.10:FF:000015">
    <property type="entry name" value="Uncharacterized protein, isoform A"/>
    <property type="match status" value="1"/>
</dbReference>
<dbReference type="Gene3D" id="1.10.840.10">
    <property type="entry name" value="Ras guanine-nucleotide exchange factors catalytic domain"/>
    <property type="match status" value="1"/>
</dbReference>
<dbReference type="Proteomes" id="UP001558652">
    <property type="component" value="Unassembled WGS sequence"/>
</dbReference>